<protein>
    <submittedName>
        <fullName evidence="1">Uncharacterized protein</fullName>
    </submittedName>
</protein>
<dbReference type="STRING" id="168276.SAMN05444580_101417"/>
<gene>
    <name evidence="1" type="ORF">SAMN05444580_101417</name>
</gene>
<dbReference type="Proteomes" id="UP000199417">
    <property type="component" value="Unassembled WGS sequence"/>
</dbReference>
<organism evidence="1 2">
    <name type="scientific">Rhodococcus tukisamuensis</name>
    <dbReference type="NCBI Taxonomy" id="168276"/>
    <lineage>
        <taxon>Bacteria</taxon>
        <taxon>Bacillati</taxon>
        <taxon>Actinomycetota</taxon>
        <taxon>Actinomycetes</taxon>
        <taxon>Mycobacteriales</taxon>
        <taxon>Nocardiaceae</taxon>
        <taxon>Rhodococcus</taxon>
    </lineage>
</organism>
<reference evidence="1 2" key="1">
    <citation type="submission" date="2016-10" db="EMBL/GenBank/DDBJ databases">
        <authorList>
            <person name="de Groot N.N."/>
        </authorList>
    </citation>
    <scope>NUCLEOTIDE SEQUENCE [LARGE SCALE GENOMIC DNA]</scope>
    <source>
        <strain evidence="1 2">JCM 11308</strain>
    </source>
</reference>
<name>A0A1G6N3Y9_9NOCA</name>
<evidence type="ECO:0000313" key="2">
    <source>
        <dbReference type="Proteomes" id="UP000199417"/>
    </source>
</evidence>
<evidence type="ECO:0000313" key="1">
    <source>
        <dbReference type="EMBL" id="SDC62552.1"/>
    </source>
</evidence>
<dbReference type="AlphaFoldDB" id="A0A1G6N3Y9"/>
<sequence length="202" mass="21190">MSGLLSDSVNQLSFFSADTDAPDVRDLGGLLAAQGQAAAAADRARVSVVVDAQWRAEAIAELIEEAGLAAELTRSDEGSPLVRTASVPELLALATDWTKGAVKAVPAGWIPGPRALRAWTLAAGHTEADGERFVLGLDPHAPDTHAVLAQSLMRAGIAPTLMGTRGGHPGLRVVGHRRLQRLVENVGQPPDRPEARGAWPRV</sequence>
<proteinExistence type="predicted"/>
<accession>A0A1G6N3Y9</accession>
<keyword evidence="2" id="KW-1185">Reference proteome</keyword>
<dbReference type="EMBL" id="FNAB01000001">
    <property type="protein sequence ID" value="SDC62552.1"/>
    <property type="molecule type" value="Genomic_DNA"/>
</dbReference>